<dbReference type="EMBL" id="NEVH01019072">
    <property type="protein sequence ID" value="PNF22970.1"/>
    <property type="molecule type" value="Genomic_DNA"/>
</dbReference>
<accession>A0A2J7Q331</accession>
<evidence type="ECO:0000256" key="1">
    <source>
        <dbReference type="SAM" id="Coils"/>
    </source>
</evidence>
<comment type="caution">
    <text evidence="2">The sequence shown here is derived from an EMBL/GenBank/DDBJ whole genome shotgun (WGS) entry which is preliminary data.</text>
</comment>
<name>A0A2J7Q331_9NEOP</name>
<dbReference type="AlphaFoldDB" id="A0A2J7Q331"/>
<dbReference type="Proteomes" id="UP000235965">
    <property type="component" value="Unassembled WGS sequence"/>
</dbReference>
<organism evidence="2 3">
    <name type="scientific">Cryptotermes secundus</name>
    <dbReference type="NCBI Taxonomy" id="105785"/>
    <lineage>
        <taxon>Eukaryota</taxon>
        <taxon>Metazoa</taxon>
        <taxon>Ecdysozoa</taxon>
        <taxon>Arthropoda</taxon>
        <taxon>Hexapoda</taxon>
        <taxon>Insecta</taxon>
        <taxon>Pterygota</taxon>
        <taxon>Neoptera</taxon>
        <taxon>Polyneoptera</taxon>
        <taxon>Dictyoptera</taxon>
        <taxon>Blattodea</taxon>
        <taxon>Blattoidea</taxon>
        <taxon>Termitoidae</taxon>
        <taxon>Kalotermitidae</taxon>
        <taxon>Cryptotermitinae</taxon>
        <taxon>Cryptotermes</taxon>
    </lineage>
</organism>
<sequence length="219" mass="23950">MASVCKGFRCRACDREICDETFSCTLRRGGAYVSGVLDCVQKRGQGKKLSLICSCGENVGDFVAYKKDLKYCLDLGKVKSCSVRSANNCDAQNVQLQQQTGPTLSKKVDGASNKCNISTLCREEAERGNEVGQLKQTVAALEGKVRSMEKDNEEKLKDVCGMLLSQKLEIQRLQEIIWALHPNVNLNSTFIVNDKASYFDPGADTSLGGLSVEEDSAQC</sequence>
<feature type="coiled-coil region" evidence="1">
    <location>
        <begin position="131"/>
        <end position="158"/>
    </location>
</feature>
<evidence type="ECO:0000313" key="3">
    <source>
        <dbReference type="Proteomes" id="UP000235965"/>
    </source>
</evidence>
<keyword evidence="3" id="KW-1185">Reference proteome</keyword>
<keyword evidence="1" id="KW-0175">Coiled coil</keyword>
<gene>
    <name evidence="2" type="ORF">B7P43_G11395</name>
</gene>
<proteinExistence type="predicted"/>
<protein>
    <submittedName>
        <fullName evidence="2">Uncharacterized protein</fullName>
    </submittedName>
</protein>
<dbReference type="OrthoDB" id="8191214at2759"/>
<reference evidence="2 3" key="1">
    <citation type="submission" date="2017-12" db="EMBL/GenBank/DDBJ databases">
        <title>Hemimetabolous genomes reveal molecular basis of termite eusociality.</title>
        <authorList>
            <person name="Harrison M.C."/>
            <person name="Jongepier E."/>
            <person name="Robertson H.M."/>
            <person name="Arning N."/>
            <person name="Bitard-Feildel T."/>
            <person name="Chao H."/>
            <person name="Childers C.P."/>
            <person name="Dinh H."/>
            <person name="Doddapaneni H."/>
            <person name="Dugan S."/>
            <person name="Gowin J."/>
            <person name="Greiner C."/>
            <person name="Han Y."/>
            <person name="Hu H."/>
            <person name="Hughes D.S.T."/>
            <person name="Huylmans A.-K."/>
            <person name="Kemena C."/>
            <person name="Kremer L.P.M."/>
            <person name="Lee S.L."/>
            <person name="Lopez-Ezquerra A."/>
            <person name="Mallet L."/>
            <person name="Monroy-Kuhn J.M."/>
            <person name="Moser A."/>
            <person name="Murali S.C."/>
            <person name="Muzny D.M."/>
            <person name="Otani S."/>
            <person name="Piulachs M.-D."/>
            <person name="Poelchau M."/>
            <person name="Qu J."/>
            <person name="Schaub F."/>
            <person name="Wada-Katsumata A."/>
            <person name="Worley K.C."/>
            <person name="Xie Q."/>
            <person name="Ylla G."/>
            <person name="Poulsen M."/>
            <person name="Gibbs R.A."/>
            <person name="Schal C."/>
            <person name="Richards S."/>
            <person name="Belles X."/>
            <person name="Korb J."/>
            <person name="Bornberg-Bauer E."/>
        </authorList>
    </citation>
    <scope>NUCLEOTIDE SEQUENCE [LARGE SCALE GENOMIC DNA]</scope>
    <source>
        <tissue evidence="2">Whole body</tissue>
    </source>
</reference>
<evidence type="ECO:0000313" key="2">
    <source>
        <dbReference type="EMBL" id="PNF22970.1"/>
    </source>
</evidence>
<dbReference type="InParanoid" id="A0A2J7Q331"/>